<keyword evidence="2" id="KW-1185">Reference proteome</keyword>
<reference evidence="1" key="1">
    <citation type="submission" date="2024-12" db="EMBL/GenBank/DDBJ databases">
        <title>Comparative genomics and development of molecular markers within Purpureocillium lilacinum and among Purpureocillium species.</title>
        <authorList>
            <person name="Yeh Z.-Y."/>
            <person name="Ni N.-T."/>
            <person name="Lo P.-H."/>
            <person name="Mushyakhwo K."/>
            <person name="Lin C.-F."/>
            <person name="Nai Y.-S."/>
        </authorList>
    </citation>
    <scope>NUCLEOTIDE SEQUENCE</scope>
    <source>
        <strain evidence="1">NCHU-NPUST-175</strain>
    </source>
</reference>
<proteinExistence type="predicted"/>
<sequence>MASGLPSLPPAFAQGLVLIDEAHSQDPNKIDGPDGPKTLPYELHYARKMTRWLEARCPDASPELQLACRAQHFKSLRLVADGSSPIGLPHDAPGIPHVAGQAKDAGRHAGGLRCWRRRPSRCRSPRRRARIAALVRKESLATDAETQALEDVACLVFLDDQFDDFEAKADIDEDKVVGILRKTWAKMSEPGRALALGMDLSERAKLLIGRALEPQDAAA</sequence>
<evidence type="ECO:0000313" key="1">
    <source>
        <dbReference type="EMBL" id="KAL3957912.1"/>
    </source>
</evidence>
<comment type="caution">
    <text evidence="1">The sequence shown here is derived from an EMBL/GenBank/DDBJ whole genome shotgun (WGS) entry which is preliminary data.</text>
</comment>
<dbReference type="Proteomes" id="UP001638806">
    <property type="component" value="Unassembled WGS sequence"/>
</dbReference>
<name>A0ACC4DP67_PURLI</name>
<dbReference type="EMBL" id="JBGNUJ010000007">
    <property type="protein sequence ID" value="KAL3957912.1"/>
    <property type="molecule type" value="Genomic_DNA"/>
</dbReference>
<gene>
    <name evidence="1" type="ORF">ACCO45_008490</name>
</gene>
<protein>
    <submittedName>
        <fullName evidence="1">Uncharacterized protein</fullName>
    </submittedName>
</protein>
<accession>A0ACC4DP67</accession>
<evidence type="ECO:0000313" key="2">
    <source>
        <dbReference type="Proteomes" id="UP001638806"/>
    </source>
</evidence>
<organism evidence="1 2">
    <name type="scientific">Purpureocillium lilacinum</name>
    <name type="common">Paecilomyces lilacinus</name>
    <dbReference type="NCBI Taxonomy" id="33203"/>
    <lineage>
        <taxon>Eukaryota</taxon>
        <taxon>Fungi</taxon>
        <taxon>Dikarya</taxon>
        <taxon>Ascomycota</taxon>
        <taxon>Pezizomycotina</taxon>
        <taxon>Sordariomycetes</taxon>
        <taxon>Hypocreomycetidae</taxon>
        <taxon>Hypocreales</taxon>
        <taxon>Ophiocordycipitaceae</taxon>
        <taxon>Purpureocillium</taxon>
    </lineage>
</organism>